<protein>
    <recommendedName>
        <fullName evidence="1">Endonuclease/exonuclease/phosphatase domain-containing protein</fullName>
    </recommendedName>
</protein>
<dbReference type="InterPro" id="IPR005135">
    <property type="entry name" value="Endo/exonuclease/phosphatase"/>
</dbReference>
<keyword evidence="3" id="KW-1185">Reference proteome</keyword>
<dbReference type="Proteomes" id="UP001162131">
    <property type="component" value="Unassembled WGS sequence"/>
</dbReference>
<evidence type="ECO:0000259" key="1">
    <source>
        <dbReference type="Pfam" id="PF03372"/>
    </source>
</evidence>
<proteinExistence type="predicted"/>
<dbReference type="SUPFAM" id="SSF56219">
    <property type="entry name" value="DNase I-like"/>
    <property type="match status" value="1"/>
</dbReference>
<sequence>MIISSSHNNACNKKGTYLTSATSCTKGTSRATKHDNFSSNNDPTLQIISSIQAMPPLQDMSMQVAHSLQGISPLQDKPTMQVTHSLQDMSSPQTMQSLQAMSAIQDIPAMQDKPILQVEPIVQAKQPLQDMPTLQVMLSLHDKLSQLAKPSIQVMAPLQDMSSIRGVHSLQDMPSPQSMQSLQDKSSLHDMTSIQVVHSLQDMQSLHSIPSQRVIPPLQVAPAQARMKNSSLIVEFPKRRTMTEAGFGAPSAKRIRHERQTRVKTLSHANIQGARNKKQQLSRFIEEIAPDIMGLCETHCVDQEDLPRIAGYEWVTSPGSGRSAGVGILINKEIEMEIGEVRTVVIGRVIGVELERFTLIEAYSPVEGSEMMEIEDFYNGLYEAIAWSRGLDKHEIMLGDFNAHIRGWWNSETNQNGIRLREMCKQWGQELLQLDKPTHLHSTGGAFCLDYAIMNWGLKDKIIDYDVNEDCPIKSDHLPITVKIWNWGLKPYEQKRKRIRLDRLQNPVFLKLYQSEIDRCLMEELDGDIEVTDQIYETVCMRLIKIAESVLGVAEDRKQGILSRGALQKLGEARRCPWKALKGLRKGKGDLHYKIQMAKYRQQMKEFKKELKRVKFMSLKERKIEKQYPAQKTCGKWQEE</sequence>
<dbReference type="AlphaFoldDB" id="A0AAU9JQH2"/>
<dbReference type="GO" id="GO:0003824">
    <property type="term" value="F:catalytic activity"/>
    <property type="evidence" value="ECO:0007669"/>
    <property type="project" value="InterPro"/>
</dbReference>
<accession>A0AAU9JQH2</accession>
<dbReference type="InterPro" id="IPR036691">
    <property type="entry name" value="Endo/exonu/phosph_ase_sf"/>
</dbReference>
<dbReference type="EMBL" id="CAJZBQ010000043">
    <property type="protein sequence ID" value="CAG9327240.1"/>
    <property type="molecule type" value="Genomic_DNA"/>
</dbReference>
<name>A0AAU9JQH2_9CILI</name>
<feature type="domain" description="Endonuclease/exonuclease/phosphatase" evidence="1">
    <location>
        <begin position="269"/>
        <end position="455"/>
    </location>
</feature>
<reference evidence="2" key="1">
    <citation type="submission" date="2021-09" db="EMBL/GenBank/DDBJ databases">
        <authorList>
            <consortium name="AG Swart"/>
            <person name="Singh M."/>
            <person name="Singh A."/>
            <person name="Seah K."/>
            <person name="Emmerich C."/>
        </authorList>
    </citation>
    <scope>NUCLEOTIDE SEQUENCE</scope>
    <source>
        <strain evidence="2">ATCC30299</strain>
    </source>
</reference>
<comment type="caution">
    <text evidence="2">The sequence shown here is derived from an EMBL/GenBank/DDBJ whole genome shotgun (WGS) entry which is preliminary data.</text>
</comment>
<gene>
    <name evidence="2" type="ORF">BSTOLATCC_MIC43280</name>
</gene>
<organism evidence="2 3">
    <name type="scientific">Blepharisma stoltei</name>
    <dbReference type="NCBI Taxonomy" id="1481888"/>
    <lineage>
        <taxon>Eukaryota</taxon>
        <taxon>Sar</taxon>
        <taxon>Alveolata</taxon>
        <taxon>Ciliophora</taxon>
        <taxon>Postciliodesmatophora</taxon>
        <taxon>Heterotrichea</taxon>
        <taxon>Heterotrichida</taxon>
        <taxon>Blepharismidae</taxon>
        <taxon>Blepharisma</taxon>
    </lineage>
</organism>
<dbReference type="Gene3D" id="3.60.10.10">
    <property type="entry name" value="Endonuclease/exonuclease/phosphatase"/>
    <property type="match status" value="1"/>
</dbReference>
<evidence type="ECO:0000313" key="2">
    <source>
        <dbReference type="EMBL" id="CAG9327240.1"/>
    </source>
</evidence>
<evidence type="ECO:0000313" key="3">
    <source>
        <dbReference type="Proteomes" id="UP001162131"/>
    </source>
</evidence>
<dbReference type="Pfam" id="PF03372">
    <property type="entry name" value="Exo_endo_phos"/>
    <property type="match status" value="1"/>
</dbReference>